<proteinExistence type="predicted"/>
<evidence type="ECO:0000313" key="2">
    <source>
        <dbReference type="Proteomes" id="UP001189122"/>
    </source>
</evidence>
<sequence>MEVLQSQIADDEVKKFKRKLSRSEPWPSLLCISRLPRRE</sequence>
<protein>
    <submittedName>
        <fullName evidence="1">Uncharacterized protein</fullName>
    </submittedName>
</protein>
<gene>
    <name evidence="1" type="ORF">SI7747_05006761</name>
</gene>
<dbReference type="AlphaFoldDB" id="A0A7I8IRF4"/>
<keyword evidence="2" id="KW-1185">Reference proteome</keyword>
<accession>A0A7I8IRF4</accession>
<evidence type="ECO:0000313" key="1">
    <source>
        <dbReference type="EMBL" id="CAA2620592.1"/>
    </source>
</evidence>
<dbReference type="EMBL" id="CACRZD030000005">
    <property type="protein sequence ID" value="CAA6660342.1"/>
    <property type="molecule type" value="Genomic_DNA"/>
</dbReference>
<name>A0A7I8IRF4_SPIIN</name>
<organism evidence="1">
    <name type="scientific">Spirodela intermedia</name>
    <name type="common">Intermediate duckweed</name>
    <dbReference type="NCBI Taxonomy" id="51605"/>
    <lineage>
        <taxon>Eukaryota</taxon>
        <taxon>Viridiplantae</taxon>
        <taxon>Streptophyta</taxon>
        <taxon>Embryophyta</taxon>
        <taxon>Tracheophyta</taxon>
        <taxon>Spermatophyta</taxon>
        <taxon>Magnoliopsida</taxon>
        <taxon>Liliopsida</taxon>
        <taxon>Araceae</taxon>
        <taxon>Lemnoideae</taxon>
        <taxon>Spirodela</taxon>
    </lineage>
</organism>
<dbReference type="EMBL" id="LR743592">
    <property type="protein sequence ID" value="CAA2620592.1"/>
    <property type="molecule type" value="Genomic_DNA"/>
</dbReference>
<reference evidence="1 2" key="1">
    <citation type="submission" date="2019-12" db="EMBL/GenBank/DDBJ databases">
        <authorList>
            <person name="Scholz U."/>
            <person name="Mascher M."/>
            <person name="Fiebig A."/>
        </authorList>
    </citation>
    <scope>NUCLEOTIDE SEQUENCE</scope>
</reference>
<dbReference type="Proteomes" id="UP001189122">
    <property type="component" value="Unassembled WGS sequence"/>
</dbReference>